<accession>D3B5H5</accession>
<dbReference type="InParanoid" id="D3B5H5"/>
<name>D3B5H5_HETP5</name>
<proteinExistence type="predicted"/>
<feature type="transmembrane region" description="Helical" evidence="1">
    <location>
        <begin position="354"/>
        <end position="376"/>
    </location>
</feature>
<keyword evidence="3" id="KW-1185">Reference proteome</keyword>
<dbReference type="GeneID" id="31359400"/>
<feature type="transmembrane region" description="Helical" evidence="1">
    <location>
        <begin position="448"/>
        <end position="468"/>
    </location>
</feature>
<keyword evidence="1" id="KW-1133">Transmembrane helix</keyword>
<feature type="transmembrane region" description="Helical" evidence="1">
    <location>
        <begin position="480"/>
        <end position="501"/>
    </location>
</feature>
<dbReference type="OMA" id="ITWRETK"/>
<dbReference type="EMBL" id="ADBJ01000017">
    <property type="protein sequence ID" value="EFA83123.1"/>
    <property type="molecule type" value="Genomic_DNA"/>
</dbReference>
<dbReference type="AlphaFoldDB" id="D3B5H5"/>
<reference evidence="2 3" key="1">
    <citation type="journal article" date="2011" name="Genome Res.">
        <title>Phylogeny-wide analysis of social amoeba genomes highlights ancient origins for complex intercellular communication.</title>
        <authorList>
            <person name="Heidel A.J."/>
            <person name="Lawal H.M."/>
            <person name="Felder M."/>
            <person name="Schilde C."/>
            <person name="Helps N.R."/>
            <person name="Tunggal B."/>
            <person name="Rivero F."/>
            <person name="John U."/>
            <person name="Schleicher M."/>
            <person name="Eichinger L."/>
            <person name="Platzer M."/>
            <person name="Noegel A.A."/>
            <person name="Schaap P."/>
            <person name="Gloeckner G."/>
        </authorList>
    </citation>
    <scope>NUCLEOTIDE SEQUENCE [LARGE SCALE GENOMIC DNA]</scope>
    <source>
        <strain evidence="3">ATCC 26659 / Pp 5 / PN500</strain>
    </source>
</reference>
<sequence>MTETTKLAGQFIQDFITWRETKIKAILDPIPAESTLTAEGYAALTTFKDKVDVVQATTDKYLSDLSTYHQTDLALTAINKTKPTLSADLTELLTDTKVGDMYKSYAQLALLQSLQSSKDSDAYRYKIKLDVVESELKNVTSTTLFTDQTMKLTFLSMKTTAPQFFPYILYAKNLIPKVKEYYLKLETLNKWVGEAATFQWTNKDNKEEIDQVRYNELKTKLDLLDPTLGLSNDILPLYNYALFAYFSTHNIKDSPMNRKIFQHNITRELKKINKDSTNEFYSVVSTLKANSGSLVKLSHKLSSGYFTFMNKESIAAAQLSSNHVFTVEDFRFIVKMDDLGKATQAYSMLKDNAVFYKFANGLLFSCQLAAIAYGFMNYDKLTTFDKSLLYTGTALSVVDVATSVVGKKIFYYMAQEIKDILRHYSNTAISKTITAVFKGLPKIITKSFMGIASKLMPVFLLISIGFSLYDAITSAKEGNWGIFVLSLLEVAAAVGYGLCLIFATTCWAGPLSLILGGALIVLALVKVLWGFLATLFTGDPVLKYINSVDAKYVYTEKEEFKLNWEAKHGAGSSDSGEYRVAYMHVFDLEGYMKKFVVNMNLNIDISLNQIQSLECKKNKLNKKI</sequence>
<dbReference type="RefSeq" id="XP_020435240.1">
    <property type="nucleotide sequence ID" value="XM_020574826.1"/>
</dbReference>
<feature type="transmembrane region" description="Helical" evidence="1">
    <location>
        <begin position="513"/>
        <end position="536"/>
    </location>
</feature>
<comment type="caution">
    <text evidence="2">The sequence shown here is derived from an EMBL/GenBank/DDBJ whole genome shotgun (WGS) entry which is preliminary data.</text>
</comment>
<keyword evidence="1" id="KW-0812">Transmembrane</keyword>
<keyword evidence="1" id="KW-0472">Membrane</keyword>
<evidence type="ECO:0000313" key="3">
    <source>
        <dbReference type="Proteomes" id="UP000001396"/>
    </source>
</evidence>
<organism evidence="2 3">
    <name type="scientific">Heterostelium pallidum (strain ATCC 26659 / Pp 5 / PN500)</name>
    <name type="common">Cellular slime mold</name>
    <name type="synonym">Polysphondylium pallidum</name>
    <dbReference type="NCBI Taxonomy" id="670386"/>
    <lineage>
        <taxon>Eukaryota</taxon>
        <taxon>Amoebozoa</taxon>
        <taxon>Evosea</taxon>
        <taxon>Eumycetozoa</taxon>
        <taxon>Dictyostelia</taxon>
        <taxon>Acytosteliales</taxon>
        <taxon>Acytosteliaceae</taxon>
        <taxon>Heterostelium</taxon>
    </lineage>
</organism>
<evidence type="ECO:0000313" key="2">
    <source>
        <dbReference type="EMBL" id="EFA83123.1"/>
    </source>
</evidence>
<dbReference type="Proteomes" id="UP000001396">
    <property type="component" value="Unassembled WGS sequence"/>
</dbReference>
<protein>
    <submittedName>
        <fullName evidence="2">Uncharacterized protein</fullName>
    </submittedName>
</protein>
<gene>
    <name evidence="2" type="ORF">PPL_03913</name>
</gene>
<evidence type="ECO:0000256" key="1">
    <source>
        <dbReference type="SAM" id="Phobius"/>
    </source>
</evidence>